<evidence type="ECO:0000313" key="1">
    <source>
        <dbReference type="Proteomes" id="UP000095283"/>
    </source>
</evidence>
<sequence>MVSGKFSNSKPIFIHTSFPLSCHWFKPASNCHMTILQAVSRKAFLNKHIND</sequence>
<dbReference type="Proteomes" id="UP000095283">
    <property type="component" value="Unplaced"/>
</dbReference>
<proteinExistence type="predicted"/>
<keyword evidence="1" id="KW-1185">Reference proteome</keyword>
<accession>A0A1I7WEL0</accession>
<name>A0A1I7WEL0_HETBA</name>
<reference evidence="2" key="1">
    <citation type="submission" date="2016-11" db="UniProtKB">
        <authorList>
            <consortium name="WormBaseParasite"/>
        </authorList>
    </citation>
    <scope>IDENTIFICATION</scope>
</reference>
<dbReference type="WBParaSite" id="Hba_03349">
    <property type="protein sequence ID" value="Hba_03349"/>
    <property type="gene ID" value="Hba_03349"/>
</dbReference>
<organism evidence="1 2">
    <name type="scientific">Heterorhabditis bacteriophora</name>
    <name type="common">Entomopathogenic nematode worm</name>
    <dbReference type="NCBI Taxonomy" id="37862"/>
    <lineage>
        <taxon>Eukaryota</taxon>
        <taxon>Metazoa</taxon>
        <taxon>Ecdysozoa</taxon>
        <taxon>Nematoda</taxon>
        <taxon>Chromadorea</taxon>
        <taxon>Rhabditida</taxon>
        <taxon>Rhabditina</taxon>
        <taxon>Rhabditomorpha</taxon>
        <taxon>Strongyloidea</taxon>
        <taxon>Heterorhabditidae</taxon>
        <taxon>Heterorhabditis</taxon>
    </lineage>
</organism>
<dbReference type="AlphaFoldDB" id="A0A1I7WEL0"/>
<protein>
    <submittedName>
        <fullName evidence="2">Uncharacterized protein</fullName>
    </submittedName>
</protein>
<evidence type="ECO:0000313" key="2">
    <source>
        <dbReference type="WBParaSite" id="Hba_03349"/>
    </source>
</evidence>